<comment type="caution">
    <text evidence="2">The sequence shown here is derived from an EMBL/GenBank/DDBJ whole genome shotgun (WGS) entry which is preliminary data.</text>
</comment>
<reference evidence="2 3" key="1">
    <citation type="journal article" date="2021" name="Plant Biotechnol. J.">
        <title>Multi-omics assisted identification of the key and species-specific regulatory components of drought-tolerant mechanisms in Gossypium stocksii.</title>
        <authorList>
            <person name="Yu D."/>
            <person name="Ke L."/>
            <person name="Zhang D."/>
            <person name="Wu Y."/>
            <person name="Sun Y."/>
            <person name="Mei J."/>
            <person name="Sun J."/>
            <person name="Sun Y."/>
        </authorList>
    </citation>
    <scope>NUCLEOTIDE SEQUENCE [LARGE SCALE GENOMIC DNA]</scope>
    <source>
        <strain evidence="3">cv. E1</strain>
        <tissue evidence="2">Leaf</tissue>
    </source>
</reference>
<gene>
    <name evidence="2" type="ORF">J1N35_022483</name>
</gene>
<dbReference type="AlphaFoldDB" id="A0A9D3VI27"/>
<sequence length="174" mass="19552">MKNIPQVRALHNQPYSSVTGCSSKPVTIAPSASNGGLLFRWGSFCPQELARFKELLEKSVRLKHGWPDNKDMFVGVARFPKEEVDGKERCSRSHGEGFEGGNNDRDDVFEHKTRGARGRASLVLNSRGKRSVKCNTQLQGCLEAKRVCGDKVYMRCGQFLVKDRKLLSCQRHRG</sequence>
<evidence type="ECO:0000313" key="2">
    <source>
        <dbReference type="EMBL" id="KAH1082722.1"/>
    </source>
</evidence>
<organism evidence="2 3">
    <name type="scientific">Gossypium stocksii</name>
    <dbReference type="NCBI Taxonomy" id="47602"/>
    <lineage>
        <taxon>Eukaryota</taxon>
        <taxon>Viridiplantae</taxon>
        <taxon>Streptophyta</taxon>
        <taxon>Embryophyta</taxon>
        <taxon>Tracheophyta</taxon>
        <taxon>Spermatophyta</taxon>
        <taxon>Magnoliopsida</taxon>
        <taxon>eudicotyledons</taxon>
        <taxon>Gunneridae</taxon>
        <taxon>Pentapetalae</taxon>
        <taxon>rosids</taxon>
        <taxon>malvids</taxon>
        <taxon>Malvales</taxon>
        <taxon>Malvaceae</taxon>
        <taxon>Malvoideae</taxon>
        <taxon>Gossypium</taxon>
    </lineage>
</organism>
<protein>
    <submittedName>
        <fullName evidence="2">Uncharacterized protein</fullName>
    </submittedName>
</protein>
<dbReference type="EMBL" id="JAIQCV010000007">
    <property type="protein sequence ID" value="KAH1082722.1"/>
    <property type="molecule type" value="Genomic_DNA"/>
</dbReference>
<name>A0A9D3VI27_9ROSI</name>
<feature type="region of interest" description="Disordered" evidence="1">
    <location>
        <begin position="90"/>
        <end position="109"/>
    </location>
</feature>
<evidence type="ECO:0000256" key="1">
    <source>
        <dbReference type="SAM" id="MobiDB-lite"/>
    </source>
</evidence>
<proteinExistence type="predicted"/>
<dbReference type="OrthoDB" id="10293240at2759"/>
<evidence type="ECO:0000313" key="3">
    <source>
        <dbReference type="Proteomes" id="UP000828251"/>
    </source>
</evidence>
<keyword evidence="3" id="KW-1185">Reference proteome</keyword>
<dbReference type="Proteomes" id="UP000828251">
    <property type="component" value="Unassembled WGS sequence"/>
</dbReference>
<accession>A0A9D3VI27</accession>
<dbReference type="PROSITE" id="PS51257">
    <property type="entry name" value="PROKAR_LIPOPROTEIN"/>
    <property type="match status" value="1"/>
</dbReference>